<dbReference type="KEGG" id="dno:DNO_0867"/>
<dbReference type="Pfam" id="PF13690">
    <property type="entry name" value="CheX"/>
    <property type="match status" value="1"/>
</dbReference>
<dbReference type="SUPFAM" id="SSF103039">
    <property type="entry name" value="CheC-like"/>
    <property type="match status" value="1"/>
</dbReference>
<accession>A5EYB3</accession>
<name>A5EYB3_DICNV</name>
<dbReference type="EMBL" id="CP000513">
    <property type="protein sequence ID" value="ABQ13147.1"/>
    <property type="molecule type" value="Genomic_DNA"/>
</dbReference>
<evidence type="ECO:0000313" key="3">
    <source>
        <dbReference type="EMBL" id="ABQ13147.1"/>
    </source>
</evidence>
<dbReference type="Gene3D" id="3.40.1550.10">
    <property type="entry name" value="CheC-like"/>
    <property type="match status" value="1"/>
</dbReference>
<reference evidence="3 4" key="1">
    <citation type="journal article" date="2007" name="Nat. Biotechnol.">
        <title>Genome sequence and identification of candidate vaccine antigens from the animal pathogen Dichelobacter nodosus.</title>
        <authorList>
            <person name="Myers G.S."/>
            <person name="Parker D."/>
            <person name="Al-Hasani K."/>
            <person name="Kennan R.M."/>
            <person name="Seemann T."/>
            <person name="Ren Q."/>
            <person name="Badger J.H."/>
            <person name="Selengut J.D."/>
            <person name="Deboy R.T."/>
            <person name="Tettelin H."/>
            <person name="Boyce J.D."/>
            <person name="McCarl V.P."/>
            <person name="Han X."/>
            <person name="Nelson W.C."/>
            <person name="Madupu R."/>
            <person name="Mohamoud Y."/>
            <person name="Holley T."/>
            <person name="Fedorova N."/>
            <person name="Khouri H."/>
            <person name="Bottomley S.P."/>
            <person name="Whittington R.J."/>
            <person name="Adler B."/>
            <person name="Songer J.G."/>
            <person name="Rood J.I."/>
            <person name="Paulsen I.T."/>
        </authorList>
    </citation>
    <scope>NUCLEOTIDE SEQUENCE [LARGE SCALE GENOMIC DNA]</scope>
    <source>
        <strain evidence="3 4">VCS1703A</strain>
    </source>
</reference>
<keyword evidence="1" id="KW-0145">Chemotaxis</keyword>
<evidence type="ECO:0000259" key="2">
    <source>
        <dbReference type="Pfam" id="PF13690"/>
    </source>
</evidence>
<dbReference type="InterPro" id="IPR038756">
    <property type="entry name" value="CheX-like"/>
</dbReference>
<gene>
    <name evidence="3" type="ordered locus">DNO_0867</name>
</gene>
<dbReference type="InterPro" id="IPR028976">
    <property type="entry name" value="CheC-like_sf"/>
</dbReference>
<proteinExistence type="predicted"/>
<organism evidence="3 4">
    <name type="scientific">Dichelobacter nodosus (strain VCS1703A)</name>
    <dbReference type="NCBI Taxonomy" id="246195"/>
    <lineage>
        <taxon>Bacteria</taxon>
        <taxon>Pseudomonadati</taxon>
        <taxon>Pseudomonadota</taxon>
        <taxon>Gammaproteobacteria</taxon>
        <taxon>Cardiobacteriales</taxon>
        <taxon>Cardiobacteriaceae</taxon>
        <taxon>Dichelobacter</taxon>
    </lineage>
</organism>
<dbReference type="CDD" id="cd17906">
    <property type="entry name" value="CheX"/>
    <property type="match status" value="1"/>
</dbReference>
<feature type="domain" description="Chemotaxis phosphatase CheX-like" evidence="2">
    <location>
        <begin position="38"/>
        <end position="130"/>
    </location>
</feature>
<dbReference type="PANTHER" id="PTHR39452:SF1">
    <property type="entry name" value="CHEY-P PHOSPHATASE CHEX"/>
    <property type="match status" value="1"/>
</dbReference>
<dbReference type="STRING" id="246195.DNO_0867"/>
<dbReference type="HOGENOM" id="CLU_116290_2_0_6"/>
<dbReference type="InterPro" id="IPR028051">
    <property type="entry name" value="CheX-like_dom"/>
</dbReference>
<protein>
    <recommendedName>
        <fullName evidence="2">Chemotaxis phosphatase CheX-like domain-containing protein</fullName>
    </recommendedName>
</protein>
<keyword evidence="4" id="KW-1185">Reference proteome</keyword>
<evidence type="ECO:0000313" key="4">
    <source>
        <dbReference type="Proteomes" id="UP000000248"/>
    </source>
</evidence>
<dbReference type="Proteomes" id="UP000000248">
    <property type="component" value="Chromosome"/>
</dbReference>
<dbReference type="AlphaFoldDB" id="A5EYB3"/>
<sequence length="145" mass="15975">MQVFIDGVNRFFNEVNNINAEVGTPYLVENNTPKAHDYTGIIGISGPYRGCVYFTAPKVLLRHILLSIGENDNNESSMLDLVGEIANTISGNARSEYGETFMISVPMVIQGTPGEIYLPKDARSYVIPITWKQYAAAIVICLQEG</sequence>
<dbReference type="eggNOG" id="COG1406">
    <property type="taxonomic scope" value="Bacteria"/>
</dbReference>
<dbReference type="GO" id="GO:0006935">
    <property type="term" value="P:chemotaxis"/>
    <property type="evidence" value="ECO:0007669"/>
    <property type="project" value="UniProtKB-KW"/>
</dbReference>
<evidence type="ECO:0000256" key="1">
    <source>
        <dbReference type="ARBA" id="ARBA00022500"/>
    </source>
</evidence>
<dbReference type="PANTHER" id="PTHR39452">
    <property type="entry name" value="CHEY-P PHOSPHATASE CHEX"/>
    <property type="match status" value="1"/>
</dbReference>